<dbReference type="Pfam" id="PF00892">
    <property type="entry name" value="EamA"/>
    <property type="match status" value="2"/>
</dbReference>
<comment type="subcellular location">
    <subcellularLocation>
        <location evidence="1">Membrane</location>
        <topology evidence="1">Multi-pass membrane protein</topology>
    </subcellularLocation>
</comment>
<keyword evidence="4 6" id="KW-1133">Transmembrane helix</keyword>
<dbReference type="SUPFAM" id="SSF103481">
    <property type="entry name" value="Multidrug resistance efflux transporter EmrE"/>
    <property type="match status" value="2"/>
</dbReference>
<evidence type="ECO:0000256" key="3">
    <source>
        <dbReference type="ARBA" id="ARBA00022692"/>
    </source>
</evidence>
<evidence type="ECO:0000256" key="6">
    <source>
        <dbReference type="SAM" id="Phobius"/>
    </source>
</evidence>
<accession>A0A810L567</accession>
<organism evidence="8 9">
    <name type="scientific">Actinocatenispora sera</name>
    <dbReference type="NCBI Taxonomy" id="390989"/>
    <lineage>
        <taxon>Bacteria</taxon>
        <taxon>Bacillati</taxon>
        <taxon>Actinomycetota</taxon>
        <taxon>Actinomycetes</taxon>
        <taxon>Micromonosporales</taxon>
        <taxon>Micromonosporaceae</taxon>
        <taxon>Actinocatenispora</taxon>
    </lineage>
</organism>
<evidence type="ECO:0000313" key="8">
    <source>
        <dbReference type="EMBL" id="BCJ30634.1"/>
    </source>
</evidence>
<dbReference type="AlphaFoldDB" id="A0A810L567"/>
<dbReference type="KEGG" id="aser:Asera_47420"/>
<dbReference type="InterPro" id="IPR000620">
    <property type="entry name" value="EamA_dom"/>
</dbReference>
<protein>
    <submittedName>
        <fullName evidence="8">EamA family transporter</fullName>
    </submittedName>
</protein>
<dbReference type="PANTHER" id="PTHR32322">
    <property type="entry name" value="INNER MEMBRANE TRANSPORTER"/>
    <property type="match status" value="1"/>
</dbReference>
<gene>
    <name evidence="8" type="ORF">Asera_47420</name>
</gene>
<dbReference type="InterPro" id="IPR037185">
    <property type="entry name" value="EmrE-like"/>
</dbReference>
<dbReference type="OrthoDB" id="6212796at2"/>
<feature type="transmembrane region" description="Helical" evidence="6">
    <location>
        <begin position="99"/>
        <end position="121"/>
    </location>
</feature>
<evidence type="ECO:0000256" key="4">
    <source>
        <dbReference type="ARBA" id="ARBA00022989"/>
    </source>
</evidence>
<dbReference type="GO" id="GO:0016020">
    <property type="term" value="C:membrane"/>
    <property type="evidence" value="ECO:0007669"/>
    <property type="project" value="UniProtKB-SubCell"/>
</dbReference>
<feature type="transmembrane region" description="Helical" evidence="6">
    <location>
        <begin position="248"/>
        <end position="266"/>
    </location>
</feature>
<keyword evidence="3 6" id="KW-0812">Transmembrane</keyword>
<dbReference type="InterPro" id="IPR050638">
    <property type="entry name" value="AA-Vitamin_Transporters"/>
</dbReference>
<dbReference type="Gene3D" id="1.10.3730.20">
    <property type="match status" value="1"/>
</dbReference>
<reference evidence="8" key="1">
    <citation type="submission" date="2020-08" db="EMBL/GenBank/DDBJ databases">
        <title>Whole genome shotgun sequence of Actinocatenispora sera NBRC 101916.</title>
        <authorList>
            <person name="Komaki H."/>
            <person name="Tamura T."/>
        </authorList>
    </citation>
    <scope>NUCLEOTIDE SEQUENCE</scope>
    <source>
        <strain evidence="8">NBRC 101916</strain>
    </source>
</reference>
<sequence length="311" mass="32237">MTGAARTRDLTWLVALSSALWGTDALLRKPLTTQLPTPLIVVLEHAVCVAILSPLLPRAWRGWRGLSGRQRLAMIGVGAGASALATTLFTLAFTKGDAITPLVLQKLQPLFAIGLAGLLLGERLHRRYLLFVVPALAGAWLLTFPDPLHVGLASAEAALLAVGAAALWAGGTVLGRLVSADLDPTTLTVLRFAIGLPTAVLIALATGTSWRVAPADWPAVVALALIPGLLALMLYYRGLRRTAASRATLAELAFPATAALVGVFALGEKFALTQWLGVALVAAAVTALGVHERSASGPAVVPGRLATSEVA</sequence>
<feature type="transmembrane region" description="Helical" evidence="6">
    <location>
        <begin position="189"/>
        <end position="211"/>
    </location>
</feature>
<evidence type="ECO:0000256" key="2">
    <source>
        <dbReference type="ARBA" id="ARBA00007362"/>
    </source>
</evidence>
<dbReference type="PANTHER" id="PTHR32322:SF2">
    <property type="entry name" value="EAMA DOMAIN-CONTAINING PROTEIN"/>
    <property type="match status" value="1"/>
</dbReference>
<name>A0A810L567_9ACTN</name>
<dbReference type="Proteomes" id="UP000680750">
    <property type="component" value="Chromosome"/>
</dbReference>
<feature type="transmembrane region" description="Helical" evidence="6">
    <location>
        <begin position="217"/>
        <end position="236"/>
    </location>
</feature>
<feature type="transmembrane region" description="Helical" evidence="6">
    <location>
        <begin position="128"/>
        <end position="145"/>
    </location>
</feature>
<evidence type="ECO:0000256" key="5">
    <source>
        <dbReference type="ARBA" id="ARBA00023136"/>
    </source>
</evidence>
<feature type="domain" description="EamA" evidence="7">
    <location>
        <begin position="13"/>
        <end position="143"/>
    </location>
</feature>
<feature type="domain" description="EamA" evidence="7">
    <location>
        <begin position="157"/>
        <end position="286"/>
    </location>
</feature>
<evidence type="ECO:0000313" key="9">
    <source>
        <dbReference type="Proteomes" id="UP000680750"/>
    </source>
</evidence>
<evidence type="ECO:0000259" key="7">
    <source>
        <dbReference type="Pfam" id="PF00892"/>
    </source>
</evidence>
<keyword evidence="5 6" id="KW-0472">Membrane</keyword>
<proteinExistence type="inferred from homology"/>
<feature type="transmembrane region" description="Helical" evidence="6">
    <location>
        <begin position="72"/>
        <end position="93"/>
    </location>
</feature>
<feature type="transmembrane region" description="Helical" evidence="6">
    <location>
        <begin position="272"/>
        <end position="290"/>
    </location>
</feature>
<dbReference type="RefSeq" id="WP_030447388.1">
    <property type="nucleotide sequence ID" value="NZ_AP023354.1"/>
</dbReference>
<dbReference type="EMBL" id="AP023354">
    <property type="protein sequence ID" value="BCJ30634.1"/>
    <property type="molecule type" value="Genomic_DNA"/>
</dbReference>
<feature type="transmembrane region" description="Helical" evidence="6">
    <location>
        <begin position="157"/>
        <end position="177"/>
    </location>
</feature>
<evidence type="ECO:0000256" key="1">
    <source>
        <dbReference type="ARBA" id="ARBA00004141"/>
    </source>
</evidence>
<keyword evidence="9" id="KW-1185">Reference proteome</keyword>
<comment type="similarity">
    <text evidence="2">Belongs to the EamA transporter family.</text>
</comment>